<keyword evidence="2" id="KW-1185">Reference proteome</keyword>
<evidence type="ECO:0000313" key="1">
    <source>
        <dbReference type="EMBL" id="MYM40656.1"/>
    </source>
</evidence>
<organism evidence="1 2">
    <name type="scientific">Duganella qianjiadongensis</name>
    <dbReference type="NCBI Taxonomy" id="2692176"/>
    <lineage>
        <taxon>Bacteria</taxon>
        <taxon>Pseudomonadati</taxon>
        <taxon>Pseudomonadota</taxon>
        <taxon>Betaproteobacteria</taxon>
        <taxon>Burkholderiales</taxon>
        <taxon>Oxalobacteraceae</taxon>
        <taxon>Telluria group</taxon>
        <taxon>Duganella</taxon>
    </lineage>
</organism>
<reference evidence="1 2" key="1">
    <citation type="submission" date="2019-12" db="EMBL/GenBank/DDBJ databases">
        <title>Novel species isolated from a subtropical stream in China.</title>
        <authorList>
            <person name="Lu H."/>
        </authorList>
    </citation>
    <scope>NUCLEOTIDE SEQUENCE [LARGE SCALE GENOMIC DNA]</scope>
    <source>
        <strain evidence="1 2">CY13W</strain>
    </source>
</reference>
<dbReference type="Proteomes" id="UP000478090">
    <property type="component" value="Unassembled WGS sequence"/>
</dbReference>
<comment type="caution">
    <text evidence="1">The sequence shown here is derived from an EMBL/GenBank/DDBJ whole genome shotgun (WGS) entry which is preliminary data.</text>
</comment>
<dbReference type="RefSeq" id="WP_161040003.1">
    <property type="nucleotide sequence ID" value="NZ_WWCM01000010.1"/>
</dbReference>
<sequence length="244" mass="27015">METPNALEFSIDIFKPETIPMSRLAEYMGELAALYGSELSVHFKEIRTGSAILKAVVEESATEAVESRLRLVHDVAAPDDLKKAYQNLNGMLRSDKAVGEIKHPQGAVILAFPGRDTPVQKTYRVKEVGVLDGVVIRIGGKDNTVPVWLKDLDGTIHKCEANSEMARELIKKYLSSPIRVTGQGDWLRGEDGAWALEKFKISGWESLDEKPIADIVNAARNTKGNGWNELDDPIKEHLHIRGSD</sequence>
<dbReference type="EMBL" id="WWCM01000010">
    <property type="protein sequence ID" value="MYM40656.1"/>
    <property type="molecule type" value="Genomic_DNA"/>
</dbReference>
<evidence type="ECO:0000313" key="2">
    <source>
        <dbReference type="Proteomes" id="UP000478090"/>
    </source>
</evidence>
<accession>A0ABW9VM22</accession>
<protein>
    <submittedName>
        <fullName evidence="1">MFS transporter</fullName>
    </submittedName>
</protein>
<name>A0ABW9VM22_9BURK</name>
<proteinExistence type="predicted"/>
<gene>
    <name evidence="1" type="ORF">GTP27_15120</name>
</gene>